<reference evidence="2" key="1">
    <citation type="submission" date="2016-10" db="EMBL/GenBank/DDBJ databases">
        <authorList>
            <person name="Varghese N."/>
        </authorList>
    </citation>
    <scope>NUCLEOTIDE SEQUENCE [LARGE SCALE GENOMIC DNA]</scope>
    <source>
        <strain evidence="2">HL 19</strain>
    </source>
</reference>
<proteinExistence type="predicted"/>
<dbReference type="EMBL" id="FMUN01000004">
    <property type="protein sequence ID" value="SCY25362.1"/>
    <property type="molecule type" value="Genomic_DNA"/>
</dbReference>
<evidence type="ECO:0000313" key="2">
    <source>
        <dbReference type="Proteomes" id="UP000183104"/>
    </source>
</evidence>
<accession>A0A0P9C8Q7</accession>
<gene>
    <name evidence="1" type="ORF">SAMN05661077_1598</name>
</gene>
<name>A0A0P9C8Q7_9GAMM</name>
<dbReference type="InterPro" id="IPR038444">
    <property type="entry name" value="DUF465_sf"/>
</dbReference>
<dbReference type="AlphaFoldDB" id="A0A0P9C8Q7"/>
<keyword evidence="2" id="KW-1185">Reference proteome</keyword>
<evidence type="ECO:0000313" key="1">
    <source>
        <dbReference type="EMBL" id="SCY25362.1"/>
    </source>
</evidence>
<dbReference type="STRING" id="381306.AN478_02040"/>
<sequence>MATEVDYLDEELARQNGHFQNLLERHRSLDDRIDELEDGRGHVDDLELSRLKRERLYVKQQLEFMRSRLRAQAQ</sequence>
<dbReference type="Pfam" id="PF04325">
    <property type="entry name" value="DUF465"/>
    <property type="match status" value="1"/>
</dbReference>
<dbReference type="OrthoDB" id="5616367at2"/>
<organism evidence="1 2">
    <name type="scientific">Thiohalorhabdus denitrificans</name>
    <dbReference type="NCBI Taxonomy" id="381306"/>
    <lineage>
        <taxon>Bacteria</taxon>
        <taxon>Pseudomonadati</taxon>
        <taxon>Pseudomonadota</taxon>
        <taxon>Gammaproteobacteria</taxon>
        <taxon>Thiohalorhabdales</taxon>
        <taxon>Thiohalorhabdaceae</taxon>
        <taxon>Thiohalorhabdus</taxon>
    </lineage>
</organism>
<dbReference type="InterPro" id="IPR007420">
    <property type="entry name" value="DUF465"/>
</dbReference>
<protein>
    <recommendedName>
        <fullName evidence="3">DUF465 domain-containing protein</fullName>
    </recommendedName>
</protein>
<dbReference type="RefSeq" id="WP_054964958.1">
    <property type="nucleotide sequence ID" value="NZ_FMUN01000004.1"/>
</dbReference>
<evidence type="ECO:0008006" key="3">
    <source>
        <dbReference type="Google" id="ProtNLM"/>
    </source>
</evidence>
<dbReference type="Proteomes" id="UP000183104">
    <property type="component" value="Unassembled WGS sequence"/>
</dbReference>
<dbReference type="Gene3D" id="6.10.280.50">
    <property type="match status" value="1"/>
</dbReference>